<comment type="caution">
    <text evidence="3">The sequence shown here is derived from an EMBL/GenBank/DDBJ whole genome shotgun (WGS) entry which is preliminary data.</text>
</comment>
<evidence type="ECO:0000259" key="2">
    <source>
        <dbReference type="Pfam" id="PF00561"/>
    </source>
</evidence>
<dbReference type="PANTHER" id="PTHR43798">
    <property type="entry name" value="MONOACYLGLYCEROL LIPASE"/>
    <property type="match status" value="1"/>
</dbReference>
<accession>A0A542ZNS0</accession>
<evidence type="ECO:0000313" key="4">
    <source>
        <dbReference type="Proteomes" id="UP000319514"/>
    </source>
</evidence>
<gene>
    <name evidence="3" type="ORF">FB474_3373</name>
</gene>
<organism evidence="3 4">
    <name type="scientific">Oryzihumus leptocrescens</name>
    <dbReference type="NCBI Taxonomy" id="297536"/>
    <lineage>
        <taxon>Bacteria</taxon>
        <taxon>Bacillati</taxon>
        <taxon>Actinomycetota</taxon>
        <taxon>Actinomycetes</taxon>
        <taxon>Micrococcales</taxon>
        <taxon>Intrasporangiaceae</taxon>
        <taxon>Oryzihumus</taxon>
    </lineage>
</organism>
<reference evidence="3 4" key="1">
    <citation type="submission" date="2019-06" db="EMBL/GenBank/DDBJ databases">
        <title>Sequencing the genomes of 1000 actinobacteria strains.</title>
        <authorList>
            <person name="Klenk H.-P."/>
        </authorList>
    </citation>
    <scope>NUCLEOTIDE SEQUENCE [LARGE SCALE GENOMIC DNA]</scope>
    <source>
        <strain evidence="3 4">DSM 18082</strain>
    </source>
</reference>
<dbReference type="Pfam" id="PF00561">
    <property type="entry name" value="Abhydrolase_1"/>
    <property type="match status" value="1"/>
</dbReference>
<evidence type="ECO:0000313" key="3">
    <source>
        <dbReference type="EMBL" id="TQL61947.1"/>
    </source>
</evidence>
<dbReference type="SUPFAM" id="SSF53474">
    <property type="entry name" value="alpha/beta-Hydrolases"/>
    <property type="match status" value="1"/>
</dbReference>
<dbReference type="OrthoDB" id="27092at2"/>
<evidence type="ECO:0000256" key="1">
    <source>
        <dbReference type="ARBA" id="ARBA00022801"/>
    </source>
</evidence>
<dbReference type="GO" id="GO:0016787">
    <property type="term" value="F:hydrolase activity"/>
    <property type="evidence" value="ECO:0007669"/>
    <property type="project" value="UniProtKB-KW"/>
</dbReference>
<dbReference type="PANTHER" id="PTHR43798:SF31">
    <property type="entry name" value="AB HYDROLASE SUPERFAMILY PROTEIN YCLE"/>
    <property type="match status" value="1"/>
</dbReference>
<proteinExistence type="predicted"/>
<dbReference type="PRINTS" id="PR00111">
    <property type="entry name" value="ABHYDROLASE"/>
</dbReference>
<feature type="domain" description="AB hydrolase-1" evidence="2">
    <location>
        <begin position="21"/>
        <end position="254"/>
    </location>
</feature>
<dbReference type="InterPro" id="IPR000073">
    <property type="entry name" value="AB_hydrolase_1"/>
</dbReference>
<dbReference type="EMBL" id="VFOQ01000001">
    <property type="protein sequence ID" value="TQL61947.1"/>
    <property type="molecule type" value="Genomic_DNA"/>
</dbReference>
<dbReference type="AlphaFoldDB" id="A0A542ZNS0"/>
<dbReference type="InterPro" id="IPR029058">
    <property type="entry name" value="AB_hydrolase_fold"/>
</dbReference>
<dbReference type="GO" id="GO:0016020">
    <property type="term" value="C:membrane"/>
    <property type="evidence" value="ECO:0007669"/>
    <property type="project" value="TreeGrafter"/>
</dbReference>
<dbReference type="RefSeq" id="WP_141789667.1">
    <property type="nucleotide sequence ID" value="NZ_BAAAKX010000011.1"/>
</dbReference>
<keyword evidence="1" id="KW-0378">Hydrolase</keyword>
<name>A0A542ZNS0_9MICO</name>
<dbReference type="Proteomes" id="UP000319514">
    <property type="component" value="Unassembled WGS sequence"/>
</dbReference>
<dbReference type="Gene3D" id="3.40.50.1820">
    <property type="entry name" value="alpha/beta hydrolase"/>
    <property type="match status" value="1"/>
</dbReference>
<protein>
    <submittedName>
        <fullName evidence="3">Pimeloyl-ACP methyl ester carboxylesterase</fullName>
    </submittedName>
</protein>
<sequence>MPVCPDTDIAYDRAGPTGGTPVLLVHAGVADRRMWEPQWAALTRRHDVVRLDLRGFGESASRPAAVPFAHHDDVADTLAALGVERAHVVGCSFGAGVAVETALEHPDLVASLLLAAPGGSLMTEMSPELRQFFDAEREAMDRGDLDAAVQANLDWWVDGPQRDADAERSGVRDLVATMQRRAFEVTADWDDVEEVELDPPTAERLGELAVPTLVLEGGLDIPTIGVAARDVAAQVPGARREVWTNTAHLPSLERPEDFQALLEEWLAEVSGS</sequence>
<keyword evidence="4" id="KW-1185">Reference proteome</keyword>
<dbReference type="InterPro" id="IPR050266">
    <property type="entry name" value="AB_hydrolase_sf"/>
</dbReference>